<name>A0ABV0GYB5_PAENI</name>
<evidence type="ECO:0000313" key="1">
    <source>
        <dbReference type="EMBL" id="MEO3943408.1"/>
    </source>
</evidence>
<dbReference type="RefSeq" id="WP_347783488.1">
    <property type="nucleotide sequence ID" value="NZ_JBBMFV010000004.1"/>
</dbReference>
<gene>
    <name evidence="1" type="ORF">V3C41_20240</name>
</gene>
<accession>A0ABV0GYB5</accession>
<reference evidence="1 2" key="1">
    <citation type="journal article" date="2024" name="Appl. Microbiol. Biotechnol.">
        <title>Biosynthetic gene clusters with biotechnological applications in novel Antarctic isolates from Actinomycetota.</title>
        <authorList>
            <person name="Bruna P."/>
            <person name="Nunez-Montero K."/>
            <person name="Contreras M.J."/>
            <person name="Leal K."/>
            <person name="Garcia M."/>
            <person name="Abanto M."/>
            <person name="Barrientos L."/>
        </authorList>
    </citation>
    <scope>NUCLEOTIDE SEQUENCE [LARGE SCALE GENOMIC DNA]</scope>
    <source>
        <strain evidence="1 2">Se16.17</strain>
    </source>
</reference>
<comment type="caution">
    <text evidence="1">The sequence shown here is derived from an EMBL/GenBank/DDBJ whole genome shotgun (WGS) entry which is preliminary data.</text>
</comment>
<organism evidence="1 2">
    <name type="scientific">Paenarthrobacter nicotinovorans</name>
    <name type="common">Arthrobacter nicotinovorans</name>
    <dbReference type="NCBI Taxonomy" id="29320"/>
    <lineage>
        <taxon>Bacteria</taxon>
        <taxon>Bacillati</taxon>
        <taxon>Actinomycetota</taxon>
        <taxon>Actinomycetes</taxon>
        <taxon>Micrococcales</taxon>
        <taxon>Micrococcaceae</taxon>
        <taxon>Paenarthrobacter</taxon>
    </lineage>
</organism>
<dbReference type="EMBL" id="JBBMFV010000004">
    <property type="protein sequence ID" value="MEO3943408.1"/>
    <property type="molecule type" value="Genomic_DNA"/>
</dbReference>
<sequence length="310" mass="34243">MGFFKKKRPEQEPSDEDLSFFTVSEAQRFRTTFREVFGELGYEVHIFSDHAVDAAGRGYGFWNVAASCHNRPESQWRDTIREHLQKVLASFEAPDPFDGLTRADVARRVHARLYEASSIPNPDAYPHTEFAPGVIEMLALDLPDTVAVFNREHAGRSGGWEALRSQGIANLKLVEDQHLETVPVQGGGSFTALLGDSVYTASKALLLPGLAEEASGQTLRPDLGWLMSMPNRHQLVWHLISDETLVMVLDGMVRFTAMGYGDAPGPVSPHVYWSNGAGYEQLTALSEDGKLSIRVGPEFQAVLEAVLSKD</sequence>
<proteinExistence type="predicted"/>
<protein>
    <submittedName>
        <fullName evidence="1">Uncharacterized protein</fullName>
    </submittedName>
</protein>
<dbReference type="Proteomes" id="UP001448614">
    <property type="component" value="Unassembled WGS sequence"/>
</dbReference>
<evidence type="ECO:0000313" key="2">
    <source>
        <dbReference type="Proteomes" id="UP001448614"/>
    </source>
</evidence>
<keyword evidence="2" id="KW-1185">Reference proteome</keyword>